<evidence type="ECO:0000259" key="13">
    <source>
        <dbReference type="PROSITE" id="PS51166"/>
    </source>
</evidence>
<feature type="chain" id="PRO_5040239817" description="Glucoamylase" evidence="12">
    <location>
        <begin position="20"/>
        <end position="630"/>
    </location>
</feature>
<evidence type="ECO:0000256" key="8">
    <source>
        <dbReference type="ARBA" id="ARBA00023326"/>
    </source>
</evidence>
<dbReference type="GO" id="GO:0004339">
    <property type="term" value="F:glucan 1,4-alpha-glucosidase activity"/>
    <property type="evidence" value="ECO:0007669"/>
    <property type="project" value="UniProtKB-EC"/>
</dbReference>
<dbReference type="SUPFAM" id="SSF49452">
    <property type="entry name" value="Starch-binding domain-like"/>
    <property type="match status" value="1"/>
</dbReference>
<evidence type="ECO:0000256" key="10">
    <source>
        <dbReference type="PIRSR" id="PIRSR001031-1"/>
    </source>
</evidence>
<keyword evidence="3 12" id="KW-0732">Signal</keyword>
<dbReference type="Proteomes" id="UP000799444">
    <property type="component" value="Unassembled WGS sequence"/>
</dbReference>
<accession>A0A9P4QTA0</accession>
<evidence type="ECO:0000256" key="2">
    <source>
        <dbReference type="ARBA" id="ARBA00006188"/>
    </source>
</evidence>
<evidence type="ECO:0000256" key="12">
    <source>
        <dbReference type="SAM" id="SignalP"/>
    </source>
</evidence>
<organism evidence="14 15">
    <name type="scientific">Polyplosphaeria fusca</name>
    <dbReference type="NCBI Taxonomy" id="682080"/>
    <lineage>
        <taxon>Eukaryota</taxon>
        <taxon>Fungi</taxon>
        <taxon>Dikarya</taxon>
        <taxon>Ascomycota</taxon>
        <taxon>Pezizomycotina</taxon>
        <taxon>Dothideomycetes</taxon>
        <taxon>Pleosporomycetidae</taxon>
        <taxon>Pleosporales</taxon>
        <taxon>Tetraplosphaeriaceae</taxon>
        <taxon>Polyplosphaeria</taxon>
    </lineage>
</organism>
<dbReference type="InterPro" id="IPR008291">
    <property type="entry name" value="Glucoamylase_SBD"/>
</dbReference>
<dbReference type="GO" id="GO:2001070">
    <property type="term" value="F:starch binding"/>
    <property type="evidence" value="ECO:0007669"/>
    <property type="project" value="InterPro"/>
</dbReference>
<dbReference type="InterPro" id="IPR000165">
    <property type="entry name" value="Glucoamylase"/>
</dbReference>
<dbReference type="Gene3D" id="1.50.10.10">
    <property type="match status" value="1"/>
</dbReference>
<keyword evidence="6 9" id="KW-0119">Carbohydrate metabolism</keyword>
<evidence type="ECO:0000313" key="15">
    <source>
        <dbReference type="Proteomes" id="UP000799444"/>
    </source>
</evidence>
<sequence length="630" mass="68852">MMKIMLAALAALPAYGVVAASLHRRDLASRIEDQSDVSLQGVLDNIGPNGSRAPGAGAGILIASPTTVDPNYFFTWTRDAALTFKMIVDEFLHGNEDLRSYIQDYVRAQAVLQTVSNPSGALYSGRGLGEPKFYVNETRFNGDWGRPQRDGPALRATALITYARWLLSTGDADDASEAKDKIWPVVQTDLNYVAQYWSEKTFDLWEEVLGSSFFTTAAQHRALVEGAALGKKLGHKVDAYESQTPNVLCKLQTYWNGKYAMANMGIEQNRTGVDANTVLASISTFDPEAGCDDTLFQPCSPRALANLKVYVDAFRGIYTINAGVKPSKGVATGRYDNDVYYYGNPWYLTTLAVAEQLYDAIQQWSTLNSITITSVDLAFWQSIYPSAKVGTVKKLRGATYGKSQFNKMLDAVLAFADSFVEVALAHTPADRRLAEQFSRENGTAVSARDLTWSYASFVTMHSARLSATTEYPQNPSWGAPKAPKVPAQCVVSSVTGTYRPATAAGAPEGAGGCTRIITFNLEASTFYGENIYLSGNGSDLGEYRQEDALALSADEYTEAAPLWFVDVELPVNDVVTYQFLRTRPNGTVVREMVNRTYTVPGCEGVAAPGEAVVNTTWNTQTEVTRSVRLF</sequence>
<dbReference type="FunFam" id="1.50.10.10:FF:000018">
    <property type="entry name" value="Glucoamylase"/>
    <property type="match status" value="1"/>
</dbReference>
<feature type="binding site" evidence="11">
    <location>
        <position position="144"/>
    </location>
    <ligand>
        <name>substrate</name>
    </ligand>
</feature>
<keyword evidence="15" id="KW-1185">Reference proteome</keyword>
<evidence type="ECO:0000256" key="4">
    <source>
        <dbReference type="ARBA" id="ARBA00022801"/>
    </source>
</evidence>
<dbReference type="PANTHER" id="PTHR31616:SF12">
    <property type="entry name" value="GLUCOAMYLASE"/>
    <property type="match status" value="1"/>
</dbReference>
<dbReference type="SUPFAM" id="SSF48208">
    <property type="entry name" value="Six-hairpin glycosidases"/>
    <property type="match status" value="1"/>
</dbReference>
<dbReference type="AlphaFoldDB" id="A0A9P4QTA0"/>
<comment type="similarity">
    <text evidence="2 9">Belongs to the glycosyl hydrolase 15 family.</text>
</comment>
<comment type="caution">
    <text evidence="14">The sequence shown here is derived from an EMBL/GenBank/DDBJ whole genome shotgun (WGS) entry which is preliminary data.</text>
</comment>
<dbReference type="Pfam" id="PF00723">
    <property type="entry name" value="Glyco_hydro_15"/>
    <property type="match status" value="1"/>
</dbReference>
<keyword evidence="5" id="KW-0325">Glycoprotein</keyword>
<dbReference type="InterPro" id="IPR011613">
    <property type="entry name" value="GH15-like"/>
</dbReference>
<evidence type="ECO:0000256" key="1">
    <source>
        <dbReference type="ARBA" id="ARBA00001863"/>
    </source>
</evidence>
<dbReference type="PANTHER" id="PTHR31616">
    <property type="entry name" value="TREHALASE"/>
    <property type="match status" value="1"/>
</dbReference>
<dbReference type="GO" id="GO:0000324">
    <property type="term" value="C:fungal-type vacuole"/>
    <property type="evidence" value="ECO:0007669"/>
    <property type="project" value="TreeGrafter"/>
</dbReference>
<dbReference type="Pfam" id="PF00686">
    <property type="entry name" value="CBM_20"/>
    <property type="match status" value="1"/>
</dbReference>
<dbReference type="PROSITE" id="PS51166">
    <property type="entry name" value="CBM20"/>
    <property type="match status" value="1"/>
</dbReference>
<proteinExistence type="inferred from homology"/>
<evidence type="ECO:0000256" key="7">
    <source>
        <dbReference type="ARBA" id="ARBA00023295"/>
    </source>
</evidence>
<feature type="signal peptide" evidence="12">
    <location>
        <begin position="1"/>
        <end position="19"/>
    </location>
</feature>
<evidence type="ECO:0000256" key="3">
    <source>
        <dbReference type="ARBA" id="ARBA00022729"/>
    </source>
</evidence>
<dbReference type="GO" id="GO:0000272">
    <property type="term" value="P:polysaccharide catabolic process"/>
    <property type="evidence" value="ECO:0007669"/>
    <property type="project" value="UniProtKB-KW"/>
</dbReference>
<protein>
    <recommendedName>
        <fullName evidence="9">Glucoamylase</fullName>
        <ecNumber evidence="9">3.2.1.3</ecNumber>
    </recommendedName>
    <alternativeName>
        <fullName evidence="9">1,4-alpha-D-glucan glucohydrolase</fullName>
    </alternativeName>
    <alternativeName>
        <fullName evidence="9">Glucan 1,4-alpha-glucosidase</fullName>
    </alternativeName>
</protein>
<dbReference type="EC" id="3.2.1.3" evidence="9"/>
<dbReference type="InterPro" id="IPR013784">
    <property type="entry name" value="Carb-bd-like_fold"/>
</dbReference>
<dbReference type="Gene3D" id="2.60.40.10">
    <property type="entry name" value="Immunoglobulins"/>
    <property type="match status" value="1"/>
</dbReference>
<dbReference type="InterPro" id="IPR012341">
    <property type="entry name" value="6hp_glycosidase-like_sf"/>
</dbReference>
<dbReference type="InterPro" id="IPR008928">
    <property type="entry name" value="6-hairpin_glycosidase_sf"/>
</dbReference>
<dbReference type="OrthoDB" id="6123450at2759"/>
<evidence type="ECO:0000256" key="5">
    <source>
        <dbReference type="ARBA" id="ARBA00023180"/>
    </source>
</evidence>
<feature type="domain" description="CBM20" evidence="13">
    <location>
        <begin position="509"/>
        <end position="619"/>
    </location>
</feature>
<dbReference type="InterPro" id="IPR002044">
    <property type="entry name" value="CBM20"/>
</dbReference>
<keyword evidence="8 9" id="KW-0624">Polysaccharide degradation</keyword>
<gene>
    <name evidence="14" type="ORF">EJ04DRAFT_513257</name>
</gene>
<dbReference type="SMART" id="SM01065">
    <property type="entry name" value="CBM_2"/>
    <property type="match status" value="1"/>
</dbReference>
<reference evidence="14" key="1">
    <citation type="journal article" date="2020" name="Stud. Mycol.">
        <title>101 Dothideomycetes genomes: a test case for predicting lifestyles and emergence of pathogens.</title>
        <authorList>
            <person name="Haridas S."/>
            <person name="Albert R."/>
            <person name="Binder M."/>
            <person name="Bloem J."/>
            <person name="Labutti K."/>
            <person name="Salamov A."/>
            <person name="Andreopoulos B."/>
            <person name="Baker S."/>
            <person name="Barry K."/>
            <person name="Bills G."/>
            <person name="Bluhm B."/>
            <person name="Cannon C."/>
            <person name="Castanera R."/>
            <person name="Culley D."/>
            <person name="Daum C."/>
            <person name="Ezra D."/>
            <person name="Gonzalez J."/>
            <person name="Henrissat B."/>
            <person name="Kuo A."/>
            <person name="Liang C."/>
            <person name="Lipzen A."/>
            <person name="Lutzoni F."/>
            <person name="Magnuson J."/>
            <person name="Mondo S."/>
            <person name="Nolan M."/>
            <person name="Ohm R."/>
            <person name="Pangilinan J."/>
            <person name="Park H.-J."/>
            <person name="Ramirez L."/>
            <person name="Alfaro M."/>
            <person name="Sun H."/>
            <person name="Tritt A."/>
            <person name="Yoshinaga Y."/>
            <person name="Zwiers L.-H."/>
            <person name="Turgeon B."/>
            <person name="Goodwin S."/>
            <person name="Spatafora J."/>
            <person name="Crous P."/>
            <person name="Grigoriev I."/>
        </authorList>
    </citation>
    <scope>NUCLEOTIDE SEQUENCE</scope>
    <source>
        <strain evidence="14">CBS 125425</strain>
    </source>
</reference>
<dbReference type="InterPro" id="IPR013783">
    <property type="entry name" value="Ig-like_fold"/>
</dbReference>
<dbReference type="EMBL" id="ML996162">
    <property type="protein sequence ID" value="KAF2733382.1"/>
    <property type="molecule type" value="Genomic_DNA"/>
</dbReference>
<evidence type="ECO:0000256" key="9">
    <source>
        <dbReference type="PIRNR" id="PIRNR001031"/>
    </source>
</evidence>
<keyword evidence="7 9" id="KW-0326">Glycosidase</keyword>
<feature type="active site" description="Proton donor" evidence="10">
    <location>
        <position position="203"/>
    </location>
</feature>
<dbReference type="PRINTS" id="PR00736">
    <property type="entry name" value="GLHYDRLASE15"/>
</dbReference>
<dbReference type="PIRSF" id="PIRSF001031">
    <property type="entry name" value="Glu-a-glcsd_SBD"/>
    <property type="match status" value="1"/>
</dbReference>
<name>A0A9P4QTA0_9PLEO</name>
<evidence type="ECO:0000313" key="14">
    <source>
        <dbReference type="EMBL" id="KAF2733382.1"/>
    </source>
</evidence>
<evidence type="ECO:0000256" key="11">
    <source>
        <dbReference type="PIRSR" id="PIRSR001031-2"/>
    </source>
</evidence>
<keyword evidence="4 9" id="KW-0378">Hydrolase</keyword>
<comment type="catalytic activity">
    <reaction evidence="1 9">
        <text>Hydrolysis of terminal (1-&gt;4)-linked alpha-D-glucose residues successively from non-reducing ends of the chains with release of beta-D-glucose.</text>
        <dbReference type="EC" id="3.2.1.3"/>
    </reaction>
</comment>
<evidence type="ECO:0000256" key="6">
    <source>
        <dbReference type="ARBA" id="ARBA00023277"/>
    </source>
</evidence>
<feature type="active site" description="Proton donor" evidence="10">
    <location>
        <position position="206"/>
    </location>
</feature>